<feature type="active site" evidence="5">
    <location>
        <position position="385"/>
    </location>
</feature>
<dbReference type="AlphaFoldDB" id="C4LHI9"/>
<dbReference type="CDD" id="cd00585">
    <property type="entry name" value="Peptidase_C1B"/>
    <property type="match status" value="1"/>
</dbReference>
<comment type="similarity">
    <text evidence="4">Belongs to the peptidase C1 family.</text>
</comment>
<evidence type="ECO:0000256" key="4">
    <source>
        <dbReference type="PIRNR" id="PIRNR005700"/>
    </source>
</evidence>
<protein>
    <recommendedName>
        <fullName evidence="4">Aminopeptidase</fullName>
    </recommendedName>
</protein>
<dbReference type="EMBL" id="CP001620">
    <property type="protein sequence ID" value="ACR17294.1"/>
    <property type="molecule type" value="Genomic_DNA"/>
</dbReference>
<evidence type="ECO:0000256" key="1">
    <source>
        <dbReference type="ARBA" id="ARBA00022670"/>
    </source>
</evidence>
<dbReference type="HOGENOM" id="CLU_038600_0_1_11"/>
<evidence type="ECO:0000256" key="5">
    <source>
        <dbReference type="PIRSR" id="PIRSR005700-1"/>
    </source>
</evidence>
<dbReference type="PANTHER" id="PTHR10363">
    <property type="entry name" value="BLEOMYCIN HYDROLASE"/>
    <property type="match status" value="1"/>
</dbReference>
<keyword evidence="2 4" id="KW-0378">Hydrolase</keyword>
<dbReference type="PANTHER" id="PTHR10363:SF2">
    <property type="entry name" value="BLEOMYCIN HYDROLASE"/>
    <property type="match status" value="1"/>
</dbReference>
<dbReference type="Gene3D" id="3.90.70.10">
    <property type="entry name" value="Cysteine proteinases"/>
    <property type="match status" value="1"/>
</dbReference>
<dbReference type="GO" id="GO:0005737">
    <property type="term" value="C:cytoplasm"/>
    <property type="evidence" value="ECO:0007669"/>
    <property type="project" value="TreeGrafter"/>
</dbReference>
<dbReference type="SUPFAM" id="SSF54001">
    <property type="entry name" value="Cysteine proteinases"/>
    <property type="match status" value="1"/>
</dbReference>
<dbReference type="OrthoDB" id="1111399at2"/>
<evidence type="ECO:0000256" key="2">
    <source>
        <dbReference type="ARBA" id="ARBA00022801"/>
    </source>
</evidence>
<gene>
    <name evidence="6" type="primary">pepC2</name>
    <name evidence="6" type="ordered locus">ckrop_0521</name>
</gene>
<accession>C4LHI9</accession>
<organism evidence="6 7">
    <name type="scientific">Corynebacterium kroppenstedtii (strain DSM 44385 / JCM 11950 / CIP 105744 / CCUG 35717)</name>
    <dbReference type="NCBI Taxonomy" id="645127"/>
    <lineage>
        <taxon>Bacteria</taxon>
        <taxon>Bacillati</taxon>
        <taxon>Actinomycetota</taxon>
        <taxon>Actinomycetes</taxon>
        <taxon>Mycobacteriales</taxon>
        <taxon>Corynebacteriaceae</taxon>
        <taxon>Corynebacterium</taxon>
    </lineage>
</organism>
<dbReference type="GO" id="GO:0070005">
    <property type="term" value="F:cysteine-type aminopeptidase activity"/>
    <property type="evidence" value="ECO:0007669"/>
    <property type="project" value="InterPro"/>
</dbReference>
<evidence type="ECO:0000313" key="7">
    <source>
        <dbReference type="Proteomes" id="UP000001473"/>
    </source>
</evidence>
<keyword evidence="3 4" id="KW-0788">Thiol protease</keyword>
<dbReference type="PROSITE" id="PS00139">
    <property type="entry name" value="THIOL_PROTEASE_CYS"/>
    <property type="match status" value="1"/>
</dbReference>
<dbReference type="RefSeq" id="WP_012731181.1">
    <property type="nucleotide sequence ID" value="NC_012704.1"/>
</dbReference>
<sequence length="487" mass="54283">MTSSDNHSTPAPQYSSRNTGVLAPQAVASLSEAVASDSSARIAMNAVTTTDVDKVALNRQRVISLDHSVSHKTDTWAVANQKKSGRCWIFSGLNSMRGNVMSETGIKDFELSQNYVSFYDKLEKANYFLTAMRELADRPIEDRTIQHLLQAPIDDGGQWNMFVALINKYGVVPQYAMPETQSSSNTRHMNRDLASVLRAGATRIRNAVAEDNEHNTDSDAVKAIHDETMTSIYRILTIHLGVPPEKFVWQYRTKDNEFVRKGTMTPQEFAATYLPSDLDDYVCVVNDPRSTSPYGDTFTVEYLGNVVGAKPVTYLNAPIEVLKKAAVGALVDGNPVWFGCDTLAQSNADQGYWSLDLYDYDTLYGVDLSMPKEDRLLSGDSMMTHAMVFTGVDLVDDSNDDFDPTTVTSSDDLPETVNPRRWRVENSWGPDKADKGFWTMDDSWFSENVYEIAVPKARLPKEYQDALSKEPHVLPAWDPMGALAHAH</sequence>
<dbReference type="InterPro" id="IPR000169">
    <property type="entry name" value="Pept_cys_AS"/>
</dbReference>
<dbReference type="STRING" id="645127.ckrop_0521"/>
<dbReference type="PIRSF" id="PIRSF005700">
    <property type="entry name" value="PepC"/>
    <property type="match status" value="1"/>
</dbReference>
<evidence type="ECO:0000256" key="3">
    <source>
        <dbReference type="ARBA" id="ARBA00022807"/>
    </source>
</evidence>
<feature type="active site" evidence="5">
    <location>
        <position position="87"/>
    </location>
</feature>
<keyword evidence="7" id="KW-1185">Reference proteome</keyword>
<keyword evidence="1 4" id="KW-0645">Protease</keyword>
<dbReference type="GO" id="GO:0043418">
    <property type="term" value="P:homocysteine catabolic process"/>
    <property type="evidence" value="ECO:0007669"/>
    <property type="project" value="TreeGrafter"/>
</dbReference>
<evidence type="ECO:0000313" key="6">
    <source>
        <dbReference type="EMBL" id="ACR17294.1"/>
    </source>
</evidence>
<dbReference type="KEGG" id="ckp:ckrop_0521"/>
<dbReference type="eggNOG" id="COG3579">
    <property type="taxonomic scope" value="Bacteria"/>
</dbReference>
<dbReference type="GO" id="GO:0006508">
    <property type="term" value="P:proteolysis"/>
    <property type="evidence" value="ECO:0007669"/>
    <property type="project" value="UniProtKB-KW"/>
</dbReference>
<dbReference type="GO" id="GO:0009636">
    <property type="term" value="P:response to toxic substance"/>
    <property type="evidence" value="ECO:0007669"/>
    <property type="project" value="TreeGrafter"/>
</dbReference>
<name>C4LHI9_CORK4</name>
<dbReference type="Proteomes" id="UP000001473">
    <property type="component" value="Chromosome"/>
</dbReference>
<dbReference type="Pfam" id="PF03051">
    <property type="entry name" value="Peptidase_C1_2"/>
    <property type="match status" value="1"/>
</dbReference>
<keyword evidence="4 6" id="KW-0031">Aminopeptidase</keyword>
<feature type="active site" evidence="5">
    <location>
        <position position="426"/>
    </location>
</feature>
<proteinExistence type="inferred from homology"/>
<dbReference type="InterPro" id="IPR004134">
    <property type="entry name" value="Peptidase_C1B"/>
</dbReference>
<dbReference type="InterPro" id="IPR038765">
    <property type="entry name" value="Papain-like_cys_pep_sf"/>
</dbReference>
<reference evidence="6 7" key="1">
    <citation type="journal article" date="2008" name="J. Biotechnol.">
        <title>Ultrafast pyrosequencing of Corynebacterium kroppenstedtii DSM44385 revealed insights into the physiology of a lipophilic corynebacterium that lacks mycolic acids.</title>
        <authorList>
            <person name="Tauch A."/>
            <person name="Schneider J."/>
            <person name="Szczepanowski R."/>
            <person name="Tilker A."/>
            <person name="Viehoever P."/>
            <person name="Gartemann K.-H."/>
            <person name="Arnold W."/>
            <person name="Blom J."/>
            <person name="Brinkrolf K."/>
            <person name="Brune I."/>
            <person name="Goetker S."/>
            <person name="Weisshaar B."/>
            <person name="Goesmann A."/>
            <person name="Droege M."/>
            <person name="Puehler A."/>
        </authorList>
    </citation>
    <scope>NUCLEOTIDE SEQUENCE [LARGE SCALE GENOMIC DNA]</scope>
    <source>
        <strain evidence="7">DSM 44385 / JCM 11950 / CIP 105744 / CCUG 35717</strain>
    </source>
</reference>